<dbReference type="GeneID" id="34582931"/>
<proteinExistence type="predicted"/>
<protein>
    <submittedName>
        <fullName evidence="1">Uncharacterized protein</fullName>
    </submittedName>
</protein>
<organism evidence="1 2">
    <name type="scientific">Penicillium arizonense</name>
    <dbReference type="NCBI Taxonomy" id="1835702"/>
    <lineage>
        <taxon>Eukaryota</taxon>
        <taxon>Fungi</taxon>
        <taxon>Dikarya</taxon>
        <taxon>Ascomycota</taxon>
        <taxon>Pezizomycotina</taxon>
        <taxon>Eurotiomycetes</taxon>
        <taxon>Eurotiomycetidae</taxon>
        <taxon>Eurotiales</taxon>
        <taxon>Aspergillaceae</taxon>
        <taxon>Penicillium</taxon>
    </lineage>
</organism>
<evidence type="ECO:0000313" key="1">
    <source>
        <dbReference type="EMBL" id="OGE46476.1"/>
    </source>
</evidence>
<accession>A0A1F5L0A2</accession>
<comment type="caution">
    <text evidence="1">The sequence shown here is derived from an EMBL/GenBank/DDBJ whole genome shotgun (WGS) entry which is preliminary data.</text>
</comment>
<dbReference type="Proteomes" id="UP000177622">
    <property type="component" value="Unassembled WGS sequence"/>
</dbReference>
<evidence type="ECO:0000313" key="2">
    <source>
        <dbReference type="Proteomes" id="UP000177622"/>
    </source>
</evidence>
<dbReference type="EMBL" id="LXJU01000234">
    <property type="protein sequence ID" value="OGE46476.1"/>
    <property type="molecule type" value="Genomic_DNA"/>
</dbReference>
<name>A0A1F5L0A2_PENAI</name>
<keyword evidence="2" id="KW-1185">Reference proteome</keyword>
<gene>
    <name evidence="1" type="ORF">PENARI_c234G08614</name>
</gene>
<dbReference type="RefSeq" id="XP_022481947.1">
    <property type="nucleotide sequence ID" value="XM_022638197.1"/>
</dbReference>
<dbReference type="OrthoDB" id="4372595at2759"/>
<reference evidence="1 2" key="1">
    <citation type="journal article" date="2016" name="Sci. Rep.">
        <title>Penicillium arizonense, a new, genome sequenced fungal species, reveals a high chemical diversity in secreted metabolites.</title>
        <authorList>
            <person name="Grijseels S."/>
            <person name="Nielsen J.C."/>
            <person name="Randelovic M."/>
            <person name="Nielsen J."/>
            <person name="Nielsen K.F."/>
            <person name="Workman M."/>
            <person name="Frisvad J.C."/>
        </authorList>
    </citation>
    <scope>NUCLEOTIDE SEQUENCE [LARGE SCALE GENOMIC DNA]</scope>
    <source>
        <strain evidence="1 2">CBS 141311</strain>
    </source>
</reference>
<dbReference type="AlphaFoldDB" id="A0A1F5L0A2"/>
<sequence length="393" mass="44250">MDAKVDLSVPTYADQYYWGFQALCPNDREVLYNHFLATAKLGLENKPHWWPTAVDWDFINDGVLATVKSRLEEEPEWWPTTVEWGFKGASGMQESEKSEALACVMRNYDHQDLARILDKISGELYTTNCFTIVDRLFAIGDPQSNNSQEILRPQNRAIGPKTALRESLPIKIFALRNQQSTSHSTFRSGRPGYVGFRKNTVARTYATPVDVSSKAALVNPLYVRVLEVEYHCRELHTTQPQLANLKHGFSIDIASYSQQGDLLQSLQANHANSELILADSQGNKIPLEPVIGICITRAPVIGELFVVELEDRRKTQEASYYMAYSITMAQISENGKSLICFSSDWDKVSNTIISMEIFKRSAQIGKQSIAKVQAITTLPTKPKEQNAESNHNL</sequence>